<dbReference type="InterPro" id="IPR003661">
    <property type="entry name" value="HisK_dim/P_dom"/>
</dbReference>
<evidence type="ECO:0000256" key="2">
    <source>
        <dbReference type="ARBA" id="ARBA00012438"/>
    </source>
</evidence>
<dbReference type="GO" id="GO:0000155">
    <property type="term" value="F:phosphorelay sensor kinase activity"/>
    <property type="evidence" value="ECO:0007669"/>
    <property type="project" value="InterPro"/>
</dbReference>
<evidence type="ECO:0000313" key="6">
    <source>
        <dbReference type="Proteomes" id="UP000250079"/>
    </source>
</evidence>
<sequence length="210" mass="23011">MKLQKELLDSWQLRTESCPAQPHLSDSARQRITSVFLEVIAPDDSVADSANQPNRWSTELAELALDSDFSAPAFCAELRNCQLSLMQILMNKAAAEAQTGSPPETNGVDALSRCMTTLDQLIRNSLIEQDTCNEPSKERPEPIAPTTGKKKTLQHEIRTPLQGALLTTELMLEDAAQGDPVSEEDILAVRKSIETAVSILNDFASHPSPE</sequence>
<proteinExistence type="predicted"/>
<organism evidence="5 6">
    <name type="scientific">Granulosicoccus antarcticus IMCC3135</name>
    <dbReference type="NCBI Taxonomy" id="1192854"/>
    <lineage>
        <taxon>Bacteria</taxon>
        <taxon>Pseudomonadati</taxon>
        <taxon>Pseudomonadota</taxon>
        <taxon>Gammaproteobacteria</taxon>
        <taxon>Chromatiales</taxon>
        <taxon>Granulosicoccaceae</taxon>
        <taxon>Granulosicoccus</taxon>
    </lineage>
</organism>
<dbReference type="Pfam" id="PF00512">
    <property type="entry name" value="HisKA"/>
    <property type="match status" value="1"/>
</dbReference>
<dbReference type="RefSeq" id="WP_157735991.1">
    <property type="nucleotide sequence ID" value="NZ_CP018632.1"/>
</dbReference>
<accession>A0A2Z2NNR7</accession>
<evidence type="ECO:0000256" key="3">
    <source>
        <dbReference type="SAM" id="MobiDB-lite"/>
    </source>
</evidence>
<keyword evidence="6" id="KW-1185">Reference proteome</keyword>
<dbReference type="CDD" id="cd00082">
    <property type="entry name" value="HisKA"/>
    <property type="match status" value="1"/>
</dbReference>
<dbReference type="EC" id="2.7.13.3" evidence="2"/>
<dbReference type="Proteomes" id="UP000250079">
    <property type="component" value="Chromosome"/>
</dbReference>
<dbReference type="KEGG" id="gai:IMCC3135_14855"/>
<evidence type="ECO:0000256" key="1">
    <source>
        <dbReference type="ARBA" id="ARBA00000085"/>
    </source>
</evidence>
<dbReference type="EMBL" id="CP018632">
    <property type="protein sequence ID" value="ASJ73056.1"/>
    <property type="molecule type" value="Genomic_DNA"/>
</dbReference>
<dbReference type="AlphaFoldDB" id="A0A2Z2NNR7"/>
<evidence type="ECO:0000259" key="4">
    <source>
        <dbReference type="Pfam" id="PF00512"/>
    </source>
</evidence>
<feature type="region of interest" description="Disordered" evidence="3">
    <location>
        <begin position="131"/>
        <end position="155"/>
    </location>
</feature>
<feature type="domain" description="Signal transduction histidine kinase dimerisation/phosphoacceptor" evidence="4">
    <location>
        <begin position="152"/>
        <end position="203"/>
    </location>
</feature>
<evidence type="ECO:0000313" key="5">
    <source>
        <dbReference type="EMBL" id="ASJ73056.1"/>
    </source>
</evidence>
<comment type="catalytic activity">
    <reaction evidence="1">
        <text>ATP + protein L-histidine = ADP + protein N-phospho-L-histidine.</text>
        <dbReference type="EC" id="2.7.13.3"/>
    </reaction>
</comment>
<reference evidence="5 6" key="1">
    <citation type="submission" date="2016-12" db="EMBL/GenBank/DDBJ databases">
        <authorList>
            <person name="Song W.-J."/>
            <person name="Kurnit D.M."/>
        </authorList>
    </citation>
    <scope>NUCLEOTIDE SEQUENCE [LARGE SCALE GENOMIC DNA]</scope>
    <source>
        <strain evidence="5 6">IMCC3135</strain>
    </source>
</reference>
<protein>
    <recommendedName>
        <fullName evidence="2">histidine kinase</fullName>
        <ecNumber evidence="2">2.7.13.3</ecNumber>
    </recommendedName>
</protein>
<name>A0A2Z2NNR7_9GAMM</name>
<gene>
    <name evidence="5" type="ORF">IMCC3135_14855</name>
</gene>